<dbReference type="Proteomes" id="UP001629113">
    <property type="component" value="Unassembled WGS sequence"/>
</dbReference>
<evidence type="ECO:0000313" key="2">
    <source>
        <dbReference type="Proteomes" id="UP001629113"/>
    </source>
</evidence>
<dbReference type="InterPro" id="IPR053720">
    <property type="entry name" value="Psm_Assembly_Chaperone"/>
</dbReference>
<proteinExistence type="predicted"/>
<sequence>MANQSMSAGLQNLNLNGASSIENSPFPVATKSTTGLVHGVQTTASSMYFSDKILLTISQGGRLSQWIQVPLSSASPTNIETALPSADSDMLPLGHLTPKTLMGAGGEQRETLGNLYACQIASVIATRNPEETRTVVVGLGLQKVDAERETFFDILELCQNVI</sequence>
<dbReference type="PANTHER" id="PTHR31051:SF1">
    <property type="entry name" value="PROTEASOME ASSEMBLY CHAPERONE 3"/>
    <property type="match status" value="1"/>
</dbReference>
<dbReference type="Pfam" id="PF10178">
    <property type="entry name" value="PAC3"/>
    <property type="match status" value="1"/>
</dbReference>
<keyword evidence="2" id="KW-1185">Reference proteome</keyword>
<organism evidence="1 2">
    <name type="scientific">Phlyctema vagabunda</name>
    <dbReference type="NCBI Taxonomy" id="108571"/>
    <lineage>
        <taxon>Eukaryota</taxon>
        <taxon>Fungi</taxon>
        <taxon>Dikarya</taxon>
        <taxon>Ascomycota</taxon>
        <taxon>Pezizomycotina</taxon>
        <taxon>Leotiomycetes</taxon>
        <taxon>Helotiales</taxon>
        <taxon>Dermateaceae</taxon>
        <taxon>Phlyctema</taxon>
    </lineage>
</organism>
<accession>A0ABR4PGE7</accession>
<protein>
    <recommendedName>
        <fullName evidence="3">Proteasome assembly chaperone 3</fullName>
    </recommendedName>
</protein>
<dbReference type="InterPro" id="IPR018788">
    <property type="entry name" value="Proteasome_assmbl_chp_3"/>
</dbReference>
<evidence type="ECO:0000313" key="1">
    <source>
        <dbReference type="EMBL" id="KAL3422404.1"/>
    </source>
</evidence>
<dbReference type="Gene3D" id="3.30.230.90">
    <property type="match status" value="1"/>
</dbReference>
<comment type="caution">
    <text evidence="1">The sequence shown here is derived from an EMBL/GenBank/DDBJ whole genome shotgun (WGS) entry which is preliminary data.</text>
</comment>
<evidence type="ECO:0008006" key="3">
    <source>
        <dbReference type="Google" id="ProtNLM"/>
    </source>
</evidence>
<dbReference type="PANTHER" id="PTHR31051">
    <property type="entry name" value="PROTEASOME ASSEMBLY CHAPERONE 3"/>
    <property type="match status" value="1"/>
</dbReference>
<dbReference type="EMBL" id="JBFCZG010000005">
    <property type="protein sequence ID" value="KAL3422404.1"/>
    <property type="molecule type" value="Genomic_DNA"/>
</dbReference>
<name>A0ABR4PGE7_9HELO</name>
<reference evidence="1 2" key="1">
    <citation type="submission" date="2024-06" db="EMBL/GenBank/DDBJ databases">
        <title>Complete genome of Phlyctema vagabunda strain 19-DSS-EL-015.</title>
        <authorList>
            <person name="Fiorenzani C."/>
        </authorList>
    </citation>
    <scope>NUCLEOTIDE SEQUENCE [LARGE SCALE GENOMIC DNA]</scope>
    <source>
        <strain evidence="1 2">19-DSS-EL-015</strain>
    </source>
</reference>
<gene>
    <name evidence="1" type="ORF">PVAG01_06560</name>
</gene>